<dbReference type="Pfam" id="PF01048">
    <property type="entry name" value="PNP_UDP_1"/>
    <property type="match status" value="1"/>
</dbReference>
<dbReference type="PANTHER" id="PTHR46832">
    <property type="entry name" value="5'-METHYLTHIOADENOSINE/S-ADENOSYLHOMOCYSTEINE NUCLEOSIDASE"/>
    <property type="match status" value="1"/>
</dbReference>
<accession>A0AAN0K0Q8</accession>
<dbReference type="GO" id="GO:0005829">
    <property type="term" value="C:cytosol"/>
    <property type="evidence" value="ECO:0007669"/>
    <property type="project" value="TreeGrafter"/>
</dbReference>
<dbReference type="PANTHER" id="PTHR46832:SF1">
    <property type="entry name" value="5'-METHYLTHIOADENOSINE_S-ADENOSYLHOMOCYSTEINE NUCLEOSIDASE"/>
    <property type="match status" value="1"/>
</dbReference>
<evidence type="ECO:0000313" key="3">
    <source>
        <dbReference type="Proteomes" id="UP000007879"/>
    </source>
</evidence>
<dbReference type="SUPFAM" id="SSF53167">
    <property type="entry name" value="Purine and uridine phosphorylases"/>
    <property type="match status" value="1"/>
</dbReference>
<organism evidence="2 3">
    <name type="scientific">Amphimedon queenslandica</name>
    <name type="common">Sponge</name>
    <dbReference type="NCBI Taxonomy" id="400682"/>
    <lineage>
        <taxon>Eukaryota</taxon>
        <taxon>Metazoa</taxon>
        <taxon>Porifera</taxon>
        <taxon>Demospongiae</taxon>
        <taxon>Heteroscleromorpha</taxon>
        <taxon>Haplosclerida</taxon>
        <taxon>Niphatidae</taxon>
        <taxon>Amphimedon</taxon>
    </lineage>
</organism>
<name>A0AAN0K0Q8_AMPQE</name>
<evidence type="ECO:0000313" key="2">
    <source>
        <dbReference type="EnsemblMetazoa" id="XP_019862936.1"/>
    </source>
</evidence>
<dbReference type="GO" id="GO:0019284">
    <property type="term" value="P:L-methionine salvage from S-adenosylmethionine"/>
    <property type="evidence" value="ECO:0007669"/>
    <property type="project" value="TreeGrafter"/>
</dbReference>
<dbReference type="InterPro" id="IPR000845">
    <property type="entry name" value="Nucleoside_phosphorylase_d"/>
</dbReference>
<dbReference type="Gene3D" id="3.40.50.1580">
    <property type="entry name" value="Nucleoside phosphorylase domain"/>
    <property type="match status" value="1"/>
</dbReference>
<keyword evidence="3" id="KW-1185">Reference proteome</keyword>
<feature type="domain" description="Nucleoside phosphorylase" evidence="1">
    <location>
        <begin position="75"/>
        <end position="294"/>
    </location>
</feature>
<dbReference type="EnsemblMetazoa" id="XM_020007377.1">
    <property type="protein sequence ID" value="XP_019862936.1"/>
    <property type="gene ID" value="LOC109591708"/>
</dbReference>
<sequence length="550" mass="63081">NQDETQHDDQSDYIKLHDDIITIATGTESDDQKSDPPPDVSEYCPKLEDIEEQILMKRFSKLTEEEKEFIKKVHYILVTATPIEYRAVMGSIKPTGDDGQYIKVITKDRSANFILGKYDSCNVAITRTGQGPNETEDILVSVQKDVEAKYVIAIGICYGAKESKTKELSDKTNLGDIIVAKSIVDTAHQCIEGKDTIVLPTEYQCGKNLFKMFKHDEVFKIEGKAVKVHHQGSLASEFTLFRSKEAKEEKLKYVQKALGGEMEAKGIHKAAESVGFEWIVIKAIVDWGTEEKDKKWQLFGAVSCARFVLQRLKDQQGNQDQTQHDDQNDYIRLHDEEKTRNSLKQLNDKFSLVMMDVEEAFDNEIQQYPKLLKKITTWLRYREDLKYHADTIATLNNVSTIGDVLTAIRPLFDCTDCALLVNMCQQFIPNAKEVSKLESHHERAKEFCQSITVQQLKEDLEKKYCPHLATDFKNMPKIFVKLQNKWLDVKKEILHSFIRKLLPIKSSQSLIDYIDIIPGSVTIIYHVQDCTADMLKEHLQTKLQFMRLIG</sequence>
<dbReference type="GO" id="GO:0008782">
    <property type="term" value="F:adenosylhomocysteine nucleosidase activity"/>
    <property type="evidence" value="ECO:0007669"/>
    <property type="project" value="TreeGrafter"/>
</dbReference>
<dbReference type="AlphaFoldDB" id="A0AAN0K0Q8"/>
<dbReference type="RefSeq" id="XP_019862936.1">
    <property type="nucleotide sequence ID" value="XM_020007377.1"/>
</dbReference>
<proteinExistence type="predicted"/>
<reference evidence="2" key="2">
    <citation type="submission" date="2024-06" db="UniProtKB">
        <authorList>
            <consortium name="EnsemblMetazoa"/>
        </authorList>
    </citation>
    <scope>IDENTIFICATION</scope>
</reference>
<reference evidence="3" key="1">
    <citation type="journal article" date="2010" name="Nature">
        <title>The Amphimedon queenslandica genome and the evolution of animal complexity.</title>
        <authorList>
            <person name="Srivastava M."/>
            <person name="Simakov O."/>
            <person name="Chapman J."/>
            <person name="Fahey B."/>
            <person name="Gauthier M.E."/>
            <person name="Mitros T."/>
            <person name="Richards G.S."/>
            <person name="Conaco C."/>
            <person name="Dacre M."/>
            <person name="Hellsten U."/>
            <person name="Larroux C."/>
            <person name="Putnam N.H."/>
            <person name="Stanke M."/>
            <person name="Adamska M."/>
            <person name="Darling A."/>
            <person name="Degnan S.M."/>
            <person name="Oakley T.H."/>
            <person name="Plachetzki D.C."/>
            <person name="Zhai Y."/>
            <person name="Adamski M."/>
            <person name="Calcino A."/>
            <person name="Cummins S.F."/>
            <person name="Goodstein D.M."/>
            <person name="Harris C."/>
            <person name="Jackson D.J."/>
            <person name="Leys S.P."/>
            <person name="Shu S."/>
            <person name="Woodcroft B.J."/>
            <person name="Vervoort M."/>
            <person name="Kosik K.S."/>
            <person name="Manning G."/>
            <person name="Degnan B.M."/>
            <person name="Rokhsar D.S."/>
        </authorList>
    </citation>
    <scope>NUCLEOTIDE SEQUENCE [LARGE SCALE GENOMIC DNA]</scope>
</reference>
<dbReference type="KEGG" id="aqu:109591708"/>
<evidence type="ECO:0000259" key="1">
    <source>
        <dbReference type="Pfam" id="PF01048"/>
    </source>
</evidence>
<dbReference type="GO" id="GO:0008930">
    <property type="term" value="F:methylthioadenosine nucleosidase activity"/>
    <property type="evidence" value="ECO:0007669"/>
    <property type="project" value="TreeGrafter"/>
</dbReference>
<dbReference type="InterPro" id="IPR035994">
    <property type="entry name" value="Nucleoside_phosphorylase_sf"/>
</dbReference>
<protein>
    <recommendedName>
        <fullName evidence="1">Nucleoside phosphorylase domain-containing protein</fullName>
    </recommendedName>
</protein>
<dbReference type="Proteomes" id="UP000007879">
    <property type="component" value="Unassembled WGS sequence"/>
</dbReference>
<dbReference type="GeneID" id="109591708"/>
<dbReference type="GO" id="GO:0009116">
    <property type="term" value="P:nucleoside metabolic process"/>
    <property type="evidence" value="ECO:0007669"/>
    <property type="project" value="InterPro"/>
</dbReference>